<dbReference type="Gene3D" id="2.130.10.10">
    <property type="entry name" value="YVTN repeat-like/Quinoprotein amine dehydrogenase"/>
    <property type="match status" value="1"/>
</dbReference>
<dbReference type="Gene3D" id="2.60.40.1080">
    <property type="match status" value="1"/>
</dbReference>
<feature type="domain" description="FIMAH" evidence="1">
    <location>
        <begin position="962"/>
        <end position="1040"/>
    </location>
</feature>
<sequence>MSTMIKRRTRIWKNVLCPILAICLAITGWAPLTGHVNAEQAPPNLLANPGFEQLAEEGDMIPGWTLYRGADNSPKPGIAAETTDETSSSGAYSLTVTDDNTTAAIVVYSDLIEVTPNQAYKLDMKANQVSGTIYTAVRFYKKATDNPISGFIAKPALAALSPTLIWKSVNLEAPAPADAAYARILVYTTSATKGAALVDDLYFSVKQEVPSDNVPFNLTNLGSQVHTVNTHRAALGKDAAGNPVAYSTMVGIPAKLLVIDVKSEKLIAAIPIEDTVNGTNYSCTYVRGLSVQPDGTVYMAGTPSNLFKYVPGASKVEFVSKVSGSQVFDMKNGPDGTLIGGTYNKSEGFEFNTNTKVNTNLGPIMTGESYSYSVAYDEKRNDTYYGIGAHAHLIKYDRDTKLKTEIPLPERYQSSQFIYDMTVSGDKLFMRFSPGLTIAMDLNTMQFDEIEGNVTSRHVSPKAPSDNKIYFTSDSQLGYYDTVSKQYVMLGVDAQGDMNGFGFTQLDDPEYPGDTLIGVSRYGKLFKYNPATGKSKSILFEIAGEPTELQTVEVSADGMVHTSGYLSGGNSIYNPFTGMTQEFTNETMGDGQKLPGSQTDRIYHYNDKIYYVNYTNMVVYEFDPAKPWNRLDPVSPNPRELFTASDVGHQDRGLAGIMIDDGKLAIGTVPKYGYLGGALAIYDIKTDQREVYWNIVNQQSVTAVTYKDGLIYGGSNIYGGLGADPTETEAKLFIWDVKAKQKVFEIVPVPGKKGITELIVGPDGMIWGSAEGYLFIFNPTTRQIIHTQELMSRNYSSAVWRDAQFEVGTDGNVYGVQANQFFVINAQTKVKKVIRNVGIRNWISQDAFGNFYLAEGAELLKLTIPNLILQPTGAELTLSSNSLIRNQSAEPMIKALLPQGRSITHLEKRNPVYASSNPSVIAIENGKFIASNPGTAEVWAQVNVGGSTLVSNRVTVTVTATIDSLENEVNHYIQSGTIGNGKSQVLLNTLRQVRHFMDKGDSKQAAKHLDDFIKQVTSHDQNDRIADSIVQILVADANAVSATLGTN</sequence>
<dbReference type="RefSeq" id="WP_171646921.1">
    <property type="nucleotide sequence ID" value="NZ_WHOA01000205.1"/>
</dbReference>
<gene>
    <name evidence="2" type="ORF">GC098_28975</name>
</gene>
<evidence type="ECO:0000313" key="3">
    <source>
        <dbReference type="Proteomes" id="UP000616779"/>
    </source>
</evidence>
<dbReference type="InterPro" id="IPR011047">
    <property type="entry name" value="Quinoprotein_ADH-like_sf"/>
</dbReference>
<accession>A0ABX1Y4G2</accession>
<evidence type="ECO:0000259" key="1">
    <source>
        <dbReference type="Pfam" id="PF22888"/>
    </source>
</evidence>
<dbReference type="SUPFAM" id="SSF50998">
    <property type="entry name" value="Quinoprotein alcohol dehydrogenase-like"/>
    <property type="match status" value="1"/>
</dbReference>
<proteinExistence type="predicted"/>
<dbReference type="EMBL" id="WHOA01000205">
    <property type="protein sequence ID" value="NOU75369.1"/>
    <property type="molecule type" value="Genomic_DNA"/>
</dbReference>
<dbReference type="InterPro" id="IPR015943">
    <property type="entry name" value="WD40/YVTN_repeat-like_dom_sf"/>
</dbReference>
<dbReference type="InterPro" id="IPR054470">
    <property type="entry name" value="FIMAH_dom"/>
</dbReference>
<comment type="caution">
    <text evidence="2">The sequence shown here is derived from an EMBL/GenBank/DDBJ whole genome shotgun (WGS) entry which is preliminary data.</text>
</comment>
<reference evidence="2 3" key="1">
    <citation type="submission" date="2019-10" db="EMBL/GenBank/DDBJ databases">
        <title>Description of Paenibacillus terrestris sp. nov.</title>
        <authorList>
            <person name="Carlier A."/>
            <person name="Qi S."/>
        </authorList>
    </citation>
    <scope>NUCLEOTIDE SEQUENCE [LARGE SCALE GENOMIC DNA]</scope>
    <source>
        <strain evidence="2 3">LMG 31458</strain>
    </source>
</reference>
<dbReference type="Gene3D" id="2.60.120.260">
    <property type="entry name" value="Galactose-binding domain-like"/>
    <property type="match status" value="1"/>
</dbReference>
<organism evidence="2 3">
    <name type="scientific">Paenibacillus phytorum</name>
    <dbReference type="NCBI Taxonomy" id="2654977"/>
    <lineage>
        <taxon>Bacteria</taxon>
        <taxon>Bacillati</taxon>
        <taxon>Bacillota</taxon>
        <taxon>Bacilli</taxon>
        <taxon>Bacillales</taxon>
        <taxon>Paenibacillaceae</taxon>
        <taxon>Paenibacillus</taxon>
    </lineage>
</organism>
<keyword evidence="3" id="KW-1185">Reference proteome</keyword>
<name>A0ABX1Y4G2_9BACL</name>
<dbReference type="Pfam" id="PF22888">
    <property type="entry name" value="FIMAH"/>
    <property type="match status" value="1"/>
</dbReference>
<evidence type="ECO:0000313" key="2">
    <source>
        <dbReference type="EMBL" id="NOU75369.1"/>
    </source>
</evidence>
<dbReference type="Proteomes" id="UP000616779">
    <property type="component" value="Unassembled WGS sequence"/>
</dbReference>
<protein>
    <recommendedName>
        <fullName evidence="1">FIMAH domain-containing protein</fullName>
    </recommendedName>
</protein>